<organism evidence="2">
    <name type="scientific">marine metagenome</name>
    <dbReference type="NCBI Taxonomy" id="408172"/>
    <lineage>
        <taxon>unclassified sequences</taxon>
        <taxon>metagenomes</taxon>
        <taxon>ecological metagenomes</taxon>
    </lineage>
</organism>
<gene>
    <name evidence="2" type="ORF">METZ01_LOCUS5653</name>
</gene>
<feature type="compositionally biased region" description="Basic residues" evidence="1">
    <location>
        <begin position="45"/>
        <end position="54"/>
    </location>
</feature>
<sequence length="73" mass="7880">MSLKSALFHGPNEPPVDNSDPLPADRYLCTDGTAGAQRKSNTVKARARCLRPAHRSADPGQTRAESAQPPIRK</sequence>
<accession>A0A381NEI0</accession>
<name>A0A381NEI0_9ZZZZ</name>
<evidence type="ECO:0000256" key="1">
    <source>
        <dbReference type="SAM" id="MobiDB-lite"/>
    </source>
</evidence>
<reference evidence="2" key="1">
    <citation type="submission" date="2018-05" db="EMBL/GenBank/DDBJ databases">
        <authorList>
            <person name="Lanie J.A."/>
            <person name="Ng W.-L."/>
            <person name="Kazmierczak K.M."/>
            <person name="Andrzejewski T.M."/>
            <person name="Davidsen T.M."/>
            <person name="Wayne K.J."/>
            <person name="Tettelin H."/>
            <person name="Glass J.I."/>
            <person name="Rusch D."/>
            <person name="Podicherti R."/>
            <person name="Tsui H.-C.T."/>
            <person name="Winkler M.E."/>
        </authorList>
    </citation>
    <scope>NUCLEOTIDE SEQUENCE</scope>
</reference>
<proteinExistence type="predicted"/>
<dbReference type="EMBL" id="UINC01000295">
    <property type="protein sequence ID" value="SUZ52799.1"/>
    <property type="molecule type" value="Genomic_DNA"/>
</dbReference>
<protein>
    <submittedName>
        <fullName evidence="2">Uncharacterized protein</fullName>
    </submittedName>
</protein>
<dbReference type="AlphaFoldDB" id="A0A381NEI0"/>
<feature type="region of interest" description="Disordered" evidence="1">
    <location>
        <begin position="1"/>
        <end position="73"/>
    </location>
</feature>
<evidence type="ECO:0000313" key="2">
    <source>
        <dbReference type="EMBL" id="SUZ52799.1"/>
    </source>
</evidence>